<dbReference type="Proteomes" id="UP000711488">
    <property type="component" value="Unassembled WGS sequence"/>
</dbReference>
<name>A0A6A0GSD8_HYAAZ</name>
<sequence>MRARRLETSVWLVILGVYFTHGELGVNLHLNETHSTYSGIFKNLITRTLMGENLIILYDTEIEQYVEMADISKWAADSVKSLIVISLDNFHDLQMNINNYYVRGSTMIVLLLYHRDPTSFFDAEASSMVWNPDNFILLGVEAEDFSASILTHNLLQRSLSVVLIEPVGEENKNFVVYRMKHRIPGKIASEVEKIRHGIYTPEKFKDKAELFGEVHLDMTGGVIDITYSCDDKPYVYNIPGETECQGFSLDLLSIIAKKHGFSYNVQQTTDYRWGSKENGTWTGLPGELMYKGKHLIINEFLLNEEIHSDFDTTSPYFFHGGFAFVIHNPPPLPEWLGLLYPFSYRVWILFICTTVIVMALNTAILFIMHDDESSNPSFFLIMSSVLLVGCPDTTRKTWVMLWMLCWRLMAFVLSLAYTSNLVAFLTVPVTRSKIQTVDELAASNLRVLIQDYGIFVPEALRISKDRSLNILGNKMDMFPFEYSMFPFENAFLKVLADTHALLETYSYLYLERKKANLTESTYIMRETVFPSYSSWILPKNTPYTTVISEALQRFVESGIVEKLYKKHMDVLHDHQAVNSLQASEAPVLRLSHLQGPFMMLAIGLLLSLVAFVVEIARDRYEKKNSVINTKNKVVSG</sequence>
<evidence type="ECO:0000256" key="6">
    <source>
        <dbReference type="ARBA" id="ARBA00022989"/>
    </source>
</evidence>
<dbReference type="InterPro" id="IPR001508">
    <property type="entry name" value="Iono_Glu_rcpt_met"/>
</dbReference>
<keyword evidence="8 15" id="KW-0472">Membrane</keyword>
<evidence type="ECO:0000256" key="13">
    <source>
        <dbReference type="PIRSR" id="PIRSR601508-1"/>
    </source>
</evidence>
<gene>
    <name evidence="17" type="ORF">HAZT_HAZT008172</name>
</gene>
<dbReference type="GO" id="GO:0038023">
    <property type="term" value="F:signaling receptor activity"/>
    <property type="evidence" value="ECO:0007669"/>
    <property type="project" value="InterPro"/>
</dbReference>
<evidence type="ECO:0000256" key="5">
    <source>
        <dbReference type="ARBA" id="ARBA00022692"/>
    </source>
</evidence>
<evidence type="ECO:0000256" key="10">
    <source>
        <dbReference type="ARBA" id="ARBA00023180"/>
    </source>
</evidence>
<reference evidence="17" key="1">
    <citation type="submission" date="2014-08" db="EMBL/GenBank/DDBJ databases">
        <authorList>
            <person name="Murali S."/>
            <person name="Richards S."/>
            <person name="Bandaranaike D."/>
            <person name="Bellair M."/>
            <person name="Blankenburg K."/>
            <person name="Chao H."/>
            <person name="Dinh H."/>
            <person name="Doddapaneni H."/>
            <person name="Dugan-Rocha S."/>
            <person name="Elkadiri S."/>
            <person name="Gnanaolivu R."/>
            <person name="Hughes D."/>
            <person name="Lee S."/>
            <person name="Li M."/>
            <person name="Ming W."/>
            <person name="Munidasa M."/>
            <person name="Muniz J."/>
            <person name="Nguyen L."/>
            <person name="Osuji N."/>
            <person name="Pu L.-L."/>
            <person name="Puazo M."/>
            <person name="Skinner E."/>
            <person name="Qu C."/>
            <person name="Quiroz J."/>
            <person name="Raj R."/>
            <person name="Weissenberger G."/>
            <person name="Xin Y."/>
            <person name="Zou X."/>
            <person name="Han Y."/>
            <person name="Worley K."/>
            <person name="Muzny D."/>
            <person name="Gibbs R."/>
        </authorList>
    </citation>
    <scope>NUCLEOTIDE SEQUENCE</scope>
    <source>
        <strain evidence="17">HAZT.00-mixed</strain>
        <tissue evidence="17">Whole organism</tissue>
    </source>
</reference>
<keyword evidence="10" id="KW-0325">Glycoprotein</keyword>
<dbReference type="PRINTS" id="PR00177">
    <property type="entry name" value="NMDARECEPTOR"/>
</dbReference>
<keyword evidence="7" id="KW-0406">Ion transport</keyword>
<evidence type="ECO:0000256" key="1">
    <source>
        <dbReference type="ARBA" id="ARBA00004651"/>
    </source>
</evidence>
<dbReference type="AlphaFoldDB" id="A0A6A0GSD8"/>
<dbReference type="Pfam" id="PF10613">
    <property type="entry name" value="Lig_chan-Glu_bd"/>
    <property type="match status" value="1"/>
</dbReference>
<dbReference type="GO" id="GO:0005886">
    <property type="term" value="C:plasma membrane"/>
    <property type="evidence" value="ECO:0007669"/>
    <property type="project" value="UniProtKB-SubCell"/>
</dbReference>
<comment type="similarity">
    <text evidence="2">Belongs to the glutamate-gated ion channel (TC 1.A.10.1) family.</text>
</comment>
<accession>A0A6A0GSD8</accession>
<reference evidence="17" key="2">
    <citation type="journal article" date="2018" name="Environ. Sci. Technol.">
        <title>The Toxicogenome of Hyalella azteca: A Model for Sediment Ecotoxicology and Evolutionary Toxicology.</title>
        <authorList>
            <person name="Poynton H.C."/>
            <person name="Hasenbein S."/>
            <person name="Benoit J.B."/>
            <person name="Sepulveda M.S."/>
            <person name="Poelchau M.F."/>
            <person name="Hughes D.S.T."/>
            <person name="Murali S.C."/>
            <person name="Chen S."/>
            <person name="Glastad K.M."/>
            <person name="Goodisman M.A.D."/>
            <person name="Werren J.H."/>
            <person name="Vineis J.H."/>
            <person name="Bowen J.L."/>
            <person name="Friedrich M."/>
            <person name="Jones J."/>
            <person name="Robertson H.M."/>
            <person name="Feyereisen R."/>
            <person name="Mechler-Hickson A."/>
            <person name="Mathers N."/>
            <person name="Lee C.E."/>
            <person name="Colbourne J.K."/>
            <person name="Biales A."/>
            <person name="Johnston J.S."/>
            <person name="Wellborn G.A."/>
            <person name="Rosendale A.J."/>
            <person name="Cridge A.G."/>
            <person name="Munoz-Torres M.C."/>
            <person name="Bain P.A."/>
            <person name="Manny A.R."/>
            <person name="Major K.M."/>
            <person name="Lambert F.N."/>
            <person name="Vulpe C.D."/>
            <person name="Tuck P."/>
            <person name="Blalock B.J."/>
            <person name="Lin Y.Y."/>
            <person name="Smith M.E."/>
            <person name="Ochoa-Acuna H."/>
            <person name="Chen M.M."/>
            <person name="Childers C.P."/>
            <person name="Qu J."/>
            <person name="Dugan S."/>
            <person name="Lee S.L."/>
            <person name="Chao H."/>
            <person name="Dinh H."/>
            <person name="Han Y."/>
            <person name="Doddapaneni H."/>
            <person name="Worley K.C."/>
            <person name="Muzny D.M."/>
            <person name="Gibbs R.A."/>
            <person name="Richards S."/>
        </authorList>
    </citation>
    <scope>NUCLEOTIDE SEQUENCE</scope>
    <source>
        <strain evidence="17">HAZT.00-mixed</strain>
        <tissue evidence="17">Whole organism</tissue>
    </source>
</reference>
<dbReference type="Pfam" id="PF00060">
    <property type="entry name" value="Lig_chan"/>
    <property type="match status" value="1"/>
</dbReference>
<evidence type="ECO:0000256" key="8">
    <source>
        <dbReference type="ARBA" id="ARBA00023136"/>
    </source>
</evidence>
<evidence type="ECO:0000256" key="3">
    <source>
        <dbReference type="ARBA" id="ARBA00022448"/>
    </source>
</evidence>
<keyword evidence="4" id="KW-1003">Cell membrane</keyword>
<evidence type="ECO:0000313" key="17">
    <source>
        <dbReference type="EMBL" id="KAA0186632.1"/>
    </source>
</evidence>
<feature type="transmembrane region" description="Helical" evidence="15">
    <location>
        <begin position="597"/>
        <end position="616"/>
    </location>
</feature>
<evidence type="ECO:0000259" key="16">
    <source>
        <dbReference type="SMART" id="SM00918"/>
    </source>
</evidence>
<evidence type="ECO:0000256" key="2">
    <source>
        <dbReference type="ARBA" id="ARBA00008685"/>
    </source>
</evidence>
<proteinExistence type="inferred from homology"/>
<evidence type="ECO:0000256" key="9">
    <source>
        <dbReference type="ARBA" id="ARBA00023170"/>
    </source>
</evidence>
<comment type="subcellular location">
    <subcellularLocation>
        <location evidence="1">Cell membrane</location>
        <topology evidence="1">Multi-pass membrane protein</topology>
    </subcellularLocation>
</comment>
<keyword evidence="6 15" id="KW-1133">Transmembrane helix</keyword>
<evidence type="ECO:0000256" key="4">
    <source>
        <dbReference type="ARBA" id="ARBA00022475"/>
    </source>
</evidence>
<evidence type="ECO:0000256" key="15">
    <source>
        <dbReference type="SAM" id="Phobius"/>
    </source>
</evidence>
<dbReference type="EMBL" id="JQDR03015442">
    <property type="protein sequence ID" value="KAA0186632.1"/>
    <property type="molecule type" value="Genomic_DNA"/>
</dbReference>
<dbReference type="InterPro" id="IPR052192">
    <property type="entry name" value="Insect_Ionotropic_Sensory_Rcpt"/>
</dbReference>
<dbReference type="SUPFAM" id="SSF53850">
    <property type="entry name" value="Periplasmic binding protein-like II"/>
    <property type="match status" value="1"/>
</dbReference>
<feature type="domain" description="Ionotropic glutamate receptor L-glutamate and glycine-binding" evidence="16">
    <location>
        <begin position="233"/>
        <end position="290"/>
    </location>
</feature>
<dbReference type="GO" id="GO:0050906">
    <property type="term" value="P:detection of stimulus involved in sensory perception"/>
    <property type="evidence" value="ECO:0007669"/>
    <property type="project" value="UniProtKB-ARBA"/>
</dbReference>
<keyword evidence="11" id="KW-1071">Ligand-gated ion channel</keyword>
<dbReference type="InterPro" id="IPR001320">
    <property type="entry name" value="Iontro_rcpt_C"/>
</dbReference>
<dbReference type="PANTHER" id="PTHR42643">
    <property type="entry name" value="IONOTROPIC RECEPTOR 20A-RELATED"/>
    <property type="match status" value="1"/>
</dbReference>
<dbReference type="SMART" id="SM00918">
    <property type="entry name" value="Lig_chan-Glu_bd"/>
    <property type="match status" value="1"/>
</dbReference>
<keyword evidence="9 17" id="KW-0675">Receptor</keyword>
<dbReference type="Gene3D" id="1.10.287.70">
    <property type="match status" value="1"/>
</dbReference>
<keyword evidence="3" id="KW-0813">Transport</keyword>
<evidence type="ECO:0000256" key="14">
    <source>
        <dbReference type="PIRSR" id="PIRSR601508-2"/>
    </source>
</evidence>
<dbReference type="PANTHER" id="PTHR42643:SF24">
    <property type="entry name" value="IONOTROPIC RECEPTOR 60A"/>
    <property type="match status" value="1"/>
</dbReference>
<feature type="transmembrane region" description="Helical" evidence="15">
    <location>
        <begin position="346"/>
        <end position="368"/>
    </location>
</feature>
<dbReference type="InterPro" id="IPR019594">
    <property type="entry name" value="Glu/Gly-bd"/>
</dbReference>
<dbReference type="GO" id="GO:0015276">
    <property type="term" value="F:ligand-gated monoatomic ion channel activity"/>
    <property type="evidence" value="ECO:0007669"/>
    <property type="project" value="InterPro"/>
</dbReference>
<feature type="transmembrane region" description="Helical" evidence="15">
    <location>
        <begin position="404"/>
        <end position="427"/>
    </location>
</feature>
<keyword evidence="12" id="KW-0407">Ion channel</keyword>
<feature type="site" description="Crucial to convey clamshell closure to channel opening" evidence="14">
    <location>
        <position position="434"/>
    </location>
</feature>
<keyword evidence="5 15" id="KW-0812">Transmembrane</keyword>
<evidence type="ECO:0000256" key="7">
    <source>
        <dbReference type="ARBA" id="ARBA00023065"/>
    </source>
</evidence>
<feature type="binding site" evidence="13">
    <location>
        <position position="503"/>
    </location>
    <ligand>
        <name>L-glutamate</name>
        <dbReference type="ChEBI" id="CHEBI:29985"/>
    </ligand>
</feature>
<protein>
    <submittedName>
        <fullName evidence="17">Ionotropic receptor 106</fullName>
    </submittedName>
</protein>
<dbReference type="Gene3D" id="3.40.190.10">
    <property type="entry name" value="Periplasmic binding protein-like II"/>
    <property type="match status" value="1"/>
</dbReference>
<evidence type="ECO:0000256" key="12">
    <source>
        <dbReference type="ARBA" id="ARBA00023303"/>
    </source>
</evidence>
<evidence type="ECO:0000256" key="11">
    <source>
        <dbReference type="ARBA" id="ARBA00023286"/>
    </source>
</evidence>
<reference evidence="17" key="3">
    <citation type="submission" date="2019-06" db="EMBL/GenBank/DDBJ databases">
        <authorList>
            <person name="Poynton C."/>
            <person name="Hasenbein S."/>
            <person name="Benoit J.B."/>
            <person name="Sepulveda M.S."/>
            <person name="Poelchau M.F."/>
            <person name="Murali S.C."/>
            <person name="Chen S."/>
            <person name="Glastad K.M."/>
            <person name="Werren J.H."/>
            <person name="Vineis J.H."/>
            <person name="Bowen J.L."/>
            <person name="Friedrich M."/>
            <person name="Jones J."/>
            <person name="Robertson H.M."/>
            <person name="Feyereisen R."/>
            <person name="Mechler-Hickson A."/>
            <person name="Mathers N."/>
            <person name="Lee C.E."/>
            <person name="Colbourne J.K."/>
            <person name="Biales A."/>
            <person name="Johnston J.S."/>
            <person name="Wellborn G.A."/>
            <person name="Rosendale A.J."/>
            <person name="Cridge A.G."/>
            <person name="Munoz-Torres M.C."/>
            <person name="Bain P.A."/>
            <person name="Manny A.R."/>
            <person name="Major K.M."/>
            <person name="Lambert F.N."/>
            <person name="Vulpe C.D."/>
            <person name="Tuck P."/>
            <person name="Blalock B.J."/>
            <person name="Lin Y.-Y."/>
            <person name="Smith M.E."/>
            <person name="Ochoa-Acuna H."/>
            <person name="Chen M.-J.M."/>
            <person name="Childers C.P."/>
            <person name="Qu J."/>
            <person name="Dugan S."/>
            <person name="Lee S.L."/>
            <person name="Chao H."/>
            <person name="Dinh H."/>
            <person name="Han Y."/>
            <person name="Doddapaneni H."/>
            <person name="Worley K.C."/>
            <person name="Muzny D.M."/>
            <person name="Gibbs R.A."/>
            <person name="Richards S."/>
        </authorList>
    </citation>
    <scope>NUCLEOTIDE SEQUENCE</scope>
    <source>
        <strain evidence="17">HAZT.00-mixed</strain>
        <tissue evidence="17">Whole organism</tissue>
    </source>
</reference>
<comment type="caution">
    <text evidence="17">The sequence shown here is derived from an EMBL/GenBank/DDBJ whole genome shotgun (WGS) entry which is preliminary data.</text>
</comment>
<organism evidence="17">
    <name type="scientific">Hyalella azteca</name>
    <name type="common">Amphipod</name>
    <dbReference type="NCBI Taxonomy" id="294128"/>
    <lineage>
        <taxon>Eukaryota</taxon>
        <taxon>Metazoa</taxon>
        <taxon>Ecdysozoa</taxon>
        <taxon>Arthropoda</taxon>
        <taxon>Crustacea</taxon>
        <taxon>Multicrustacea</taxon>
        <taxon>Malacostraca</taxon>
        <taxon>Eumalacostraca</taxon>
        <taxon>Peracarida</taxon>
        <taxon>Amphipoda</taxon>
        <taxon>Senticaudata</taxon>
        <taxon>Talitrida</taxon>
        <taxon>Talitroidea</taxon>
        <taxon>Hyalellidae</taxon>
        <taxon>Hyalella</taxon>
    </lineage>
</organism>